<proteinExistence type="predicted"/>
<protein>
    <recommendedName>
        <fullName evidence="3">ADF-H domain-containing protein</fullName>
    </recommendedName>
</protein>
<evidence type="ECO:0008006" key="3">
    <source>
        <dbReference type="Google" id="ProtNLM"/>
    </source>
</evidence>
<name>A0AAV9XTK7_9CRYT</name>
<organism evidence="1 2">
    <name type="scientific">Cryptosporidium xiaoi</name>
    <dbReference type="NCBI Taxonomy" id="659607"/>
    <lineage>
        <taxon>Eukaryota</taxon>
        <taxon>Sar</taxon>
        <taxon>Alveolata</taxon>
        <taxon>Apicomplexa</taxon>
        <taxon>Conoidasida</taxon>
        <taxon>Coccidia</taxon>
        <taxon>Eucoccidiorida</taxon>
        <taxon>Eimeriorina</taxon>
        <taxon>Cryptosporidiidae</taxon>
        <taxon>Cryptosporidium</taxon>
    </lineage>
</organism>
<gene>
    <name evidence="1" type="ORF">RS030_81324</name>
</gene>
<accession>A0AAV9XTK7</accession>
<keyword evidence="2" id="KW-1185">Reference proteome</keyword>
<dbReference type="Proteomes" id="UP001311799">
    <property type="component" value="Unassembled WGS sequence"/>
</dbReference>
<dbReference type="EMBL" id="JAWDEY010000036">
    <property type="protein sequence ID" value="KAK6587894.1"/>
    <property type="molecule type" value="Genomic_DNA"/>
</dbReference>
<sequence>MGYLLLRCENLKAIVLIKIETCENGDTICFHKNKIIINLEDIPLSIEVQDLFGDQLLSFTQMFPDTKQKHKHFLIWYTGISSANLYHPILVSSSMCSTLETQGIHVQRSRANHQSNLLTNIDDILSDDIRKSEKN</sequence>
<evidence type="ECO:0000313" key="2">
    <source>
        <dbReference type="Proteomes" id="UP001311799"/>
    </source>
</evidence>
<reference evidence="1 2" key="1">
    <citation type="submission" date="2023-10" db="EMBL/GenBank/DDBJ databases">
        <title>Comparative genomics analysis reveals potential genetic determinants of host preference in Cryptosporidium xiaoi.</title>
        <authorList>
            <person name="Xiao L."/>
            <person name="Li J."/>
        </authorList>
    </citation>
    <scope>NUCLEOTIDE SEQUENCE [LARGE SCALE GENOMIC DNA]</scope>
    <source>
        <strain evidence="1 2">52996</strain>
    </source>
</reference>
<dbReference type="AlphaFoldDB" id="A0AAV9XTK7"/>
<comment type="caution">
    <text evidence="1">The sequence shown here is derived from an EMBL/GenBank/DDBJ whole genome shotgun (WGS) entry which is preliminary data.</text>
</comment>
<evidence type="ECO:0000313" key="1">
    <source>
        <dbReference type="EMBL" id="KAK6587894.1"/>
    </source>
</evidence>